<feature type="region of interest" description="Disordered" evidence="1">
    <location>
        <begin position="32"/>
        <end position="51"/>
    </location>
</feature>
<evidence type="ECO:0000313" key="2">
    <source>
        <dbReference type="EMBL" id="MQL89455.1"/>
    </source>
</evidence>
<proteinExistence type="predicted"/>
<reference evidence="2" key="1">
    <citation type="submission" date="2017-07" db="EMBL/GenBank/DDBJ databases">
        <title>Taro Niue Genome Assembly and Annotation.</title>
        <authorList>
            <person name="Atibalentja N."/>
            <person name="Keating K."/>
            <person name="Fields C.J."/>
        </authorList>
    </citation>
    <scope>NUCLEOTIDE SEQUENCE</scope>
    <source>
        <strain evidence="2">Niue_2</strain>
        <tissue evidence="2">Leaf</tissue>
    </source>
</reference>
<keyword evidence="3" id="KW-1185">Reference proteome</keyword>
<dbReference type="OrthoDB" id="1930051at2759"/>
<dbReference type="PANTHER" id="PTHR35737">
    <property type="entry name" value="CRYPTIC LOCI REGULATOR"/>
    <property type="match status" value="1"/>
</dbReference>
<sequence length="168" mass="18221">MAGAASVAVEDEWELCNDDGFIYKRRKRAQPDQGIPFASSSAQPHAADPETELKRNWLARRKLSLTSLRDRYCREIQQWEVLVASLQDGGRGGSDSYAGVGGGCDLLHLATEEKAGQDGAATGAASMTCDHQESDGILPPENPFHALVEELMSQVGARLVFVVLFPFS</sequence>
<evidence type="ECO:0000256" key="1">
    <source>
        <dbReference type="SAM" id="MobiDB-lite"/>
    </source>
</evidence>
<name>A0A843V0Q3_COLES</name>
<dbReference type="AlphaFoldDB" id="A0A843V0Q3"/>
<dbReference type="Proteomes" id="UP000652761">
    <property type="component" value="Unassembled WGS sequence"/>
</dbReference>
<evidence type="ECO:0000313" key="3">
    <source>
        <dbReference type="Proteomes" id="UP000652761"/>
    </source>
</evidence>
<accession>A0A843V0Q3</accession>
<protein>
    <submittedName>
        <fullName evidence="2">Uncharacterized protein</fullName>
    </submittedName>
</protein>
<dbReference type="PANTHER" id="PTHR35737:SF1">
    <property type="entry name" value="CRYPTIC LOCI REGULATOR"/>
    <property type="match status" value="1"/>
</dbReference>
<comment type="caution">
    <text evidence="2">The sequence shown here is derived from an EMBL/GenBank/DDBJ whole genome shotgun (WGS) entry which is preliminary data.</text>
</comment>
<gene>
    <name evidence="2" type="ORF">Taro_022021</name>
</gene>
<organism evidence="2 3">
    <name type="scientific">Colocasia esculenta</name>
    <name type="common">Wild taro</name>
    <name type="synonym">Arum esculentum</name>
    <dbReference type="NCBI Taxonomy" id="4460"/>
    <lineage>
        <taxon>Eukaryota</taxon>
        <taxon>Viridiplantae</taxon>
        <taxon>Streptophyta</taxon>
        <taxon>Embryophyta</taxon>
        <taxon>Tracheophyta</taxon>
        <taxon>Spermatophyta</taxon>
        <taxon>Magnoliopsida</taxon>
        <taxon>Liliopsida</taxon>
        <taxon>Araceae</taxon>
        <taxon>Aroideae</taxon>
        <taxon>Colocasieae</taxon>
        <taxon>Colocasia</taxon>
    </lineage>
</organism>
<dbReference type="EMBL" id="NMUH01001150">
    <property type="protein sequence ID" value="MQL89455.1"/>
    <property type="molecule type" value="Genomic_DNA"/>
</dbReference>